<protein>
    <recommendedName>
        <fullName evidence="10">Dynein regulatory complex subunit 2</fullName>
    </recommendedName>
    <alternativeName>
        <fullName evidence="11">Coiled-coil domain-containing protein 65</fullName>
    </alternativeName>
</protein>
<keyword evidence="5" id="KW-0969">Cilium</keyword>
<dbReference type="PANTHER" id="PTHR21625:SF0">
    <property type="entry name" value="DYNEIN REGULATORY COMPLEX SUBUNIT 2"/>
    <property type="match status" value="1"/>
</dbReference>
<reference evidence="15" key="1">
    <citation type="submission" date="2022-08" db="UniProtKB">
        <authorList>
            <consortium name="EnsemblMetazoa"/>
        </authorList>
    </citation>
    <scope>IDENTIFICATION</scope>
    <source>
        <strain evidence="15">05x7-T-G4-1.051#20</strain>
    </source>
</reference>
<dbReference type="GO" id="GO:0003352">
    <property type="term" value="P:regulation of cilium movement"/>
    <property type="evidence" value="ECO:0007669"/>
    <property type="project" value="TreeGrafter"/>
</dbReference>
<keyword evidence="16" id="KW-1185">Reference proteome</keyword>
<evidence type="ECO:0000256" key="11">
    <source>
        <dbReference type="ARBA" id="ARBA00041517"/>
    </source>
</evidence>
<dbReference type="InterPro" id="IPR039505">
    <property type="entry name" value="DRC1/2_N"/>
</dbReference>
<evidence type="ECO:0000256" key="8">
    <source>
        <dbReference type="ARBA" id="ARBA00037841"/>
    </source>
</evidence>
<evidence type="ECO:0000256" key="5">
    <source>
        <dbReference type="ARBA" id="ARBA00023069"/>
    </source>
</evidence>
<name>A0A8W8JP38_MAGGI</name>
<keyword evidence="6" id="KW-0206">Cytoskeleton</keyword>
<proteinExistence type="inferred from homology"/>
<feature type="domain" description="Dynein regulatory complex protein 1/2 N-terminal" evidence="14">
    <location>
        <begin position="12"/>
        <end position="111"/>
    </location>
</feature>
<dbReference type="Proteomes" id="UP000005408">
    <property type="component" value="Unassembled WGS sequence"/>
</dbReference>
<feature type="coiled-coil region" evidence="13">
    <location>
        <begin position="81"/>
        <end position="130"/>
    </location>
</feature>
<evidence type="ECO:0000259" key="14">
    <source>
        <dbReference type="Pfam" id="PF14772"/>
    </source>
</evidence>
<evidence type="ECO:0000256" key="7">
    <source>
        <dbReference type="ARBA" id="ARBA00023273"/>
    </source>
</evidence>
<evidence type="ECO:0000256" key="13">
    <source>
        <dbReference type="SAM" id="Coils"/>
    </source>
</evidence>
<keyword evidence="7" id="KW-0966">Cell projection</keyword>
<evidence type="ECO:0000256" key="2">
    <source>
        <dbReference type="ARBA" id="ARBA00022490"/>
    </source>
</evidence>
<feature type="coiled-coil region" evidence="13">
    <location>
        <begin position="215"/>
        <end position="306"/>
    </location>
</feature>
<keyword evidence="3" id="KW-0282">Flagellum</keyword>
<evidence type="ECO:0000313" key="15">
    <source>
        <dbReference type="EnsemblMetazoa" id="G20313.1:cds"/>
    </source>
</evidence>
<keyword evidence="2" id="KW-0963">Cytoplasm</keyword>
<dbReference type="AlphaFoldDB" id="A0A8W8JP38"/>
<evidence type="ECO:0000256" key="6">
    <source>
        <dbReference type="ARBA" id="ARBA00023212"/>
    </source>
</evidence>
<evidence type="ECO:0000256" key="12">
    <source>
        <dbReference type="ARBA" id="ARBA00045865"/>
    </source>
</evidence>
<evidence type="ECO:0000256" key="1">
    <source>
        <dbReference type="ARBA" id="ARBA00004611"/>
    </source>
</evidence>
<keyword evidence="4 13" id="KW-0175">Coiled coil</keyword>
<dbReference type="Pfam" id="PF14772">
    <property type="entry name" value="NYD-SP28"/>
    <property type="match status" value="1"/>
</dbReference>
<comment type="similarity">
    <text evidence="9">Belongs to the DRC2 family.</text>
</comment>
<organism evidence="15 16">
    <name type="scientific">Magallana gigas</name>
    <name type="common">Pacific oyster</name>
    <name type="synonym">Crassostrea gigas</name>
    <dbReference type="NCBI Taxonomy" id="29159"/>
    <lineage>
        <taxon>Eukaryota</taxon>
        <taxon>Metazoa</taxon>
        <taxon>Spiralia</taxon>
        <taxon>Lophotrochozoa</taxon>
        <taxon>Mollusca</taxon>
        <taxon>Bivalvia</taxon>
        <taxon>Autobranchia</taxon>
        <taxon>Pteriomorphia</taxon>
        <taxon>Ostreida</taxon>
        <taxon>Ostreoidea</taxon>
        <taxon>Ostreidae</taxon>
        <taxon>Magallana</taxon>
    </lineage>
</organism>
<sequence length="333" mass="39936">MTEEERIAYEEQKALAEEELRKKKENMLTQFLKDKLTKEERSTKFNINKLNHQWRNIMRENKSKELKKDLEILSQTFERIVDRKDATIKALAKDLQEADEQYSMALRAHLQSTDNLIDQHKSRIEFLRRQYDDELAVITEEFDTERAIMLDQHSRETNEISDILFAMDQNFQEREREAKSDFQSLVDEIRNKDMEEMHGLRHQLTEKFNFYWNAFEQARKNYQENNAERKAAFEELKEKDDKSAQEIDFQMRKLQRISENIAQLKSKMASNAKENEQRNRSIKEERERMLAHLQDLKAEMNKLRDGERAKLTKMTVESNTAIKTMKSKVEKIT</sequence>
<dbReference type="InterPro" id="IPR039750">
    <property type="entry name" value="DRC1/DRC2"/>
</dbReference>
<evidence type="ECO:0000256" key="4">
    <source>
        <dbReference type="ARBA" id="ARBA00023054"/>
    </source>
</evidence>
<evidence type="ECO:0000256" key="3">
    <source>
        <dbReference type="ARBA" id="ARBA00022846"/>
    </source>
</evidence>
<dbReference type="PANTHER" id="PTHR21625">
    <property type="entry name" value="NYD-SP28 PROTEIN"/>
    <property type="match status" value="1"/>
</dbReference>
<dbReference type="GO" id="GO:0060285">
    <property type="term" value="P:cilium-dependent cell motility"/>
    <property type="evidence" value="ECO:0007669"/>
    <property type="project" value="TreeGrafter"/>
</dbReference>
<dbReference type="EnsemblMetazoa" id="G20313.1">
    <property type="protein sequence ID" value="G20313.1:cds"/>
    <property type="gene ID" value="G20313"/>
</dbReference>
<comment type="subcellular location">
    <subcellularLocation>
        <location evidence="1">Cytoplasm</location>
        <location evidence="1">Cytoskeleton</location>
        <location evidence="1">Flagellum axoneme</location>
    </subcellularLocation>
    <subcellularLocation>
        <location evidence="8">Cytoplasm</location>
        <location evidence="8">Cytoskeleton</location>
        <location evidence="8">Flagellum basal body</location>
    </subcellularLocation>
</comment>
<comment type="function">
    <text evidence="12">Component of the nexin-dynein regulatory complex (N-DRC), a key regulator of ciliary/flagellar motility which maintains the alignment and integrity of the distal axoneme and regulates microtubule sliding in motile axonemes. Plays a critical role in the assembly of N-DRC and also stabilizes the assembly of multiple inner dynein arms and radial spokes. Coassembles with DRC1 to form a central scaffold needed for assembly of the N-DRC and its attachment to the outer doublet microtubules.</text>
</comment>
<dbReference type="GO" id="GO:0005858">
    <property type="term" value="C:axonemal dynein complex"/>
    <property type="evidence" value="ECO:0007669"/>
    <property type="project" value="InterPro"/>
</dbReference>
<dbReference type="GO" id="GO:0070286">
    <property type="term" value="P:axonemal dynein complex assembly"/>
    <property type="evidence" value="ECO:0007669"/>
    <property type="project" value="InterPro"/>
</dbReference>
<evidence type="ECO:0000313" key="16">
    <source>
        <dbReference type="Proteomes" id="UP000005408"/>
    </source>
</evidence>
<evidence type="ECO:0000256" key="10">
    <source>
        <dbReference type="ARBA" id="ARBA00040899"/>
    </source>
</evidence>
<evidence type="ECO:0000256" key="9">
    <source>
        <dbReference type="ARBA" id="ARBA00038424"/>
    </source>
</evidence>
<accession>A0A8W8JP38</accession>